<feature type="non-terminal residue" evidence="1">
    <location>
        <position position="1"/>
    </location>
</feature>
<dbReference type="Proteomes" id="UP001642464">
    <property type="component" value="Unassembled WGS sequence"/>
</dbReference>
<reference evidence="1 2" key="1">
    <citation type="submission" date="2024-02" db="EMBL/GenBank/DDBJ databases">
        <authorList>
            <person name="Chen Y."/>
            <person name="Shah S."/>
            <person name="Dougan E. K."/>
            <person name="Thang M."/>
            <person name="Chan C."/>
        </authorList>
    </citation>
    <scope>NUCLEOTIDE SEQUENCE [LARGE SCALE GENOMIC DNA]</scope>
</reference>
<accession>A0ABP0KB01</accession>
<evidence type="ECO:0000313" key="2">
    <source>
        <dbReference type="Proteomes" id="UP001642464"/>
    </source>
</evidence>
<gene>
    <name evidence="1" type="ORF">SCF082_LOCUS16377</name>
</gene>
<proteinExistence type="predicted"/>
<comment type="caution">
    <text evidence="1">The sequence shown here is derived from an EMBL/GenBank/DDBJ whole genome shotgun (WGS) entry which is preliminary data.</text>
</comment>
<sequence>DVLSPDLRGSSALRSPPWRARGRARAVLLAVAPGLVEGGRRGHRGLATWSGGRLRALRR</sequence>
<feature type="non-terminal residue" evidence="1">
    <location>
        <position position="59"/>
    </location>
</feature>
<organism evidence="1 2">
    <name type="scientific">Durusdinium trenchii</name>
    <dbReference type="NCBI Taxonomy" id="1381693"/>
    <lineage>
        <taxon>Eukaryota</taxon>
        <taxon>Sar</taxon>
        <taxon>Alveolata</taxon>
        <taxon>Dinophyceae</taxon>
        <taxon>Suessiales</taxon>
        <taxon>Symbiodiniaceae</taxon>
        <taxon>Durusdinium</taxon>
    </lineage>
</organism>
<name>A0ABP0KB01_9DINO</name>
<keyword evidence="2" id="KW-1185">Reference proteome</keyword>
<protein>
    <submittedName>
        <fullName evidence="1">Uncharacterized protein</fullName>
    </submittedName>
</protein>
<evidence type="ECO:0000313" key="1">
    <source>
        <dbReference type="EMBL" id="CAK9023873.1"/>
    </source>
</evidence>
<dbReference type="EMBL" id="CAXAMM010010662">
    <property type="protein sequence ID" value="CAK9023873.1"/>
    <property type="molecule type" value="Genomic_DNA"/>
</dbReference>